<dbReference type="GO" id="GO:0160105">
    <property type="term" value="F:tRNA (adenine(22)-N1)-methyltransferase activity"/>
    <property type="evidence" value="ECO:0007669"/>
    <property type="project" value="InterPro"/>
</dbReference>
<dbReference type="PANTHER" id="PTHR38451:SF1">
    <property type="entry name" value="TRNA (ADENINE(22)-N(1))-METHYLTRANSFERASE"/>
    <property type="match status" value="1"/>
</dbReference>
<evidence type="ECO:0000313" key="2">
    <source>
        <dbReference type="Proteomes" id="UP000245778"/>
    </source>
</evidence>
<dbReference type="Pfam" id="PF12847">
    <property type="entry name" value="Methyltransf_18"/>
    <property type="match status" value="1"/>
</dbReference>
<protein>
    <submittedName>
        <fullName evidence="1">tRNA (Adenine22-N1)-methyltransferase</fullName>
    </submittedName>
</protein>
<dbReference type="RefSeq" id="WP_116721661.1">
    <property type="nucleotide sequence ID" value="NZ_CAMREZ010000002.1"/>
</dbReference>
<keyword evidence="1" id="KW-0808">Transferase</keyword>
<dbReference type="OrthoDB" id="5881184at2"/>
<comment type="caution">
    <text evidence="1">The sequence shown here is derived from an EMBL/GenBank/DDBJ whole genome shotgun (WGS) entry which is preliminary data.</text>
</comment>
<dbReference type="Gene3D" id="3.40.50.150">
    <property type="entry name" value="Vaccinia Virus protein VP39"/>
    <property type="match status" value="1"/>
</dbReference>
<evidence type="ECO:0000313" key="1">
    <source>
        <dbReference type="EMBL" id="PVY59127.1"/>
    </source>
</evidence>
<dbReference type="Proteomes" id="UP000245778">
    <property type="component" value="Unassembled WGS sequence"/>
</dbReference>
<dbReference type="SUPFAM" id="SSF53335">
    <property type="entry name" value="S-adenosyl-L-methionine-dependent methyltransferases"/>
    <property type="match status" value="1"/>
</dbReference>
<reference evidence="1 2" key="1">
    <citation type="submission" date="2018-04" db="EMBL/GenBank/DDBJ databases">
        <title>Genomic Encyclopedia of Type Strains, Phase IV (KMG-IV): sequencing the most valuable type-strain genomes for metagenomic binning, comparative biology and taxonomic classification.</title>
        <authorList>
            <person name="Goeker M."/>
        </authorList>
    </citation>
    <scope>NUCLEOTIDE SEQUENCE [LARGE SCALE GENOMIC DNA]</scope>
    <source>
        <strain evidence="1 2">DSM 26588</strain>
    </source>
</reference>
<organism evidence="1 2">
    <name type="scientific">Intestinimonas butyriciproducens</name>
    <dbReference type="NCBI Taxonomy" id="1297617"/>
    <lineage>
        <taxon>Bacteria</taxon>
        <taxon>Bacillati</taxon>
        <taxon>Bacillota</taxon>
        <taxon>Clostridia</taxon>
        <taxon>Eubacteriales</taxon>
        <taxon>Intestinimonas</taxon>
    </lineage>
</organism>
<dbReference type="PIRSF" id="PIRSF018637">
    <property type="entry name" value="TrmK"/>
    <property type="match status" value="1"/>
</dbReference>
<keyword evidence="1" id="KW-0489">Methyltransferase</keyword>
<gene>
    <name evidence="1" type="ORF">C7373_102108</name>
</gene>
<dbReference type="InterPro" id="IPR006901">
    <property type="entry name" value="TrmK"/>
</dbReference>
<name>A0A2U1CEB8_9FIRM</name>
<dbReference type="PANTHER" id="PTHR38451">
    <property type="entry name" value="TRNA (ADENINE(22)-N(1))-METHYLTRANSFERASE"/>
    <property type="match status" value="1"/>
</dbReference>
<dbReference type="EMBL" id="QEKK01000002">
    <property type="protein sequence ID" value="PVY59127.1"/>
    <property type="molecule type" value="Genomic_DNA"/>
</dbReference>
<accession>A0A2U1CEB8</accession>
<dbReference type="GO" id="GO:0032259">
    <property type="term" value="P:methylation"/>
    <property type="evidence" value="ECO:0007669"/>
    <property type="project" value="UniProtKB-KW"/>
</dbReference>
<dbReference type="InterPro" id="IPR029063">
    <property type="entry name" value="SAM-dependent_MTases_sf"/>
</dbReference>
<proteinExistence type="predicted"/>
<sequence>MRPVELSPRLLAIAHQVPMGAHFADIGTDHARLPVWLLEHGRIPSAIAADLKEGPLSRARQTAARHDLTERISFRLGDGLTPLGPEEADAVAIAGMGGETIASILGNAPWASGGTCLFYLQPMTSVPDLRRWLWRNGFVIEREELVREDKLYVVITARGGEMAPLTPAEEWCGKQDRDMTSPYRGEYLSMMLSRAERALEGLGCSARLKDQERAKRWRGLVSELKQMKEEWIAWQR</sequence>
<dbReference type="AlphaFoldDB" id="A0A2U1CEB8"/>